<evidence type="ECO:0000256" key="1">
    <source>
        <dbReference type="ARBA" id="ARBA00004196"/>
    </source>
</evidence>
<evidence type="ECO:0000256" key="4">
    <source>
        <dbReference type="ARBA" id="ARBA00022803"/>
    </source>
</evidence>
<keyword evidence="6" id="KW-0812">Transmembrane</keyword>
<keyword evidence="6" id="KW-0472">Membrane</keyword>
<dbReference type="GO" id="GO:0005886">
    <property type="term" value="C:plasma membrane"/>
    <property type="evidence" value="ECO:0007669"/>
    <property type="project" value="TreeGrafter"/>
</dbReference>
<dbReference type="InterPro" id="IPR017560">
    <property type="entry name" value="Cyt_c_biogenesis_CcmI"/>
</dbReference>
<dbReference type="PROSITE" id="PS50005">
    <property type="entry name" value="TPR"/>
    <property type="match status" value="1"/>
</dbReference>
<dbReference type="InterPro" id="IPR051263">
    <property type="entry name" value="C-type_cytochrome_biogenesis"/>
</dbReference>
<evidence type="ECO:0000256" key="6">
    <source>
        <dbReference type="SAM" id="Phobius"/>
    </source>
</evidence>
<dbReference type="NCBIfam" id="TIGR03142">
    <property type="entry name" value="cytochro_ccmI"/>
    <property type="match status" value="1"/>
</dbReference>
<dbReference type="Gene3D" id="1.25.40.10">
    <property type="entry name" value="Tetratricopeptide repeat domain"/>
    <property type="match status" value="1"/>
</dbReference>
<dbReference type="SMART" id="SM00028">
    <property type="entry name" value="TPR"/>
    <property type="match status" value="2"/>
</dbReference>
<evidence type="ECO:0000256" key="5">
    <source>
        <dbReference type="PROSITE-ProRule" id="PRU00339"/>
    </source>
</evidence>
<evidence type="ECO:0000259" key="8">
    <source>
        <dbReference type="Pfam" id="PF23914"/>
    </source>
</evidence>
<dbReference type="AlphaFoldDB" id="A0A1H9Y1B3"/>
<dbReference type="InterPro" id="IPR019734">
    <property type="entry name" value="TPR_rpt"/>
</dbReference>
<feature type="domain" description="Cytochrome c-type biogenesis protein H TPR" evidence="8">
    <location>
        <begin position="161"/>
        <end position="265"/>
    </location>
</feature>
<proteinExistence type="predicted"/>
<feature type="domain" description="Cytochrome c-type biogenesis protein H Ig-like" evidence="7">
    <location>
        <begin position="307"/>
        <end position="416"/>
    </location>
</feature>
<dbReference type="Pfam" id="PF23892">
    <property type="entry name" value="Ig_CycH"/>
    <property type="match status" value="1"/>
</dbReference>
<accession>A0A1H9Y1B3</accession>
<dbReference type="GO" id="GO:0017004">
    <property type="term" value="P:cytochrome complex assembly"/>
    <property type="evidence" value="ECO:0007669"/>
    <property type="project" value="UniProtKB-KW"/>
</dbReference>
<keyword evidence="2" id="KW-0677">Repeat</keyword>
<dbReference type="Proteomes" id="UP000199308">
    <property type="component" value="Unassembled WGS sequence"/>
</dbReference>
<evidence type="ECO:0000256" key="2">
    <source>
        <dbReference type="ARBA" id="ARBA00022737"/>
    </source>
</evidence>
<evidence type="ECO:0000256" key="3">
    <source>
        <dbReference type="ARBA" id="ARBA00022748"/>
    </source>
</evidence>
<reference evidence="9 10" key="1">
    <citation type="submission" date="2016-10" db="EMBL/GenBank/DDBJ databases">
        <authorList>
            <person name="de Groot N.N."/>
        </authorList>
    </citation>
    <scope>NUCLEOTIDE SEQUENCE [LARGE SCALE GENOMIC DNA]</scope>
    <source>
        <strain evidence="9 10">DSM 19706</strain>
    </source>
</reference>
<sequence>MVVSLLLIVVFVLLLLVIIWLPFLGQNNRPVQPSVRDETNVALYKEHKAEIEQDFEQGKIDQENFDYLMEELNRGLLQDIEENENKQPEAEGNIAITWPVVTSLFVIVFSFAVYLKTGAYEGVELAAQVNSGQMSEQQGHQNLTADQQALVRVRQLKMLTEQEPENGEAWYMLGQALVGAGEFLEAAAAFDKVIAIDGEHADLYGAKAQAMFYAENQEITPPVQALVDKALALDPLDPSTNILLGMHEFMHQNYQGAIDFWQKVIDSGRESVNIEALQGAVAEAKSRMAMAGQEVAPTPEVIDGPQLQIEVSLSDEILEKLMAGSDRVVFVYATPSGGGRMPLAAVKLQASDLPAVVLLDDSKAMMEQAKLSSAEFVNIYAIVSESGGAGIKSGDYKAEKLNVAVSTTDVISLVVDSVVP</sequence>
<dbReference type="STRING" id="349064.SAMN05660429_00022"/>
<feature type="transmembrane region" description="Helical" evidence="6">
    <location>
        <begin position="95"/>
        <end position="115"/>
    </location>
</feature>
<dbReference type="PANTHER" id="PTHR47870:SF4">
    <property type="entry name" value="CYTOCHROME C-TYPE BIOGENESIS PROTEIN CYCH"/>
    <property type="match status" value="1"/>
</dbReference>
<dbReference type="SUPFAM" id="SSF48452">
    <property type="entry name" value="TPR-like"/>
    <property type="match status" value="1"/>
</dbReference>
<dbReference type="Pfam" id="PF23914">
    <property type="entry name" value="TPR_CcmH_CycH"/>
    <property type="match status" value="1"/>
</dbReference>
<dbReference type="RefSeq" id="WP_093326638.1">
    <property type="nucleotide sequence ID" value="NZ_AP027363.1"/>
</dbReference>
<keyword evidence="4 5" id="KW-0802">TPR repeat</keyword>
<protein>
    <submittedName>
        <fullName evidence="9">Cytochrome c-type biogenesis protein CcmH</fullName>
    </submittedName>
</protein>
<evidence type="ECO:0000313" key="9">
    <source>
        <dbReference type="EMBL" id="SES62494.1"/>
    </source>
</evidence>
<feature type="transmembrane region" description="Helical" evidence="6">
    <location>
        <begin position="6"/>
        <end position="24"/>
    </location>
</feature>
<dbReference type="PANTHER" id="PTHR47870">
    <property type="entry name" value="CYTOCHROME C-TYPE BIOGENESIS PROTEIN CCMH"/>
    <property type="match status" value="1"/>
</dbReference>
<dbReference type="OrthoDB" id="9776053at2"/>
<dbReference type="InterPro" id="IPR056413">
    <property type="entry name" value="TPR_CcmH_CycH"/>
</dbReference>
<evidence type="ECO:0000259" key="7">
    <source>
        <dbReference type="Pfam" id="PF23892"/>
    </source>
</evidence>
<dbReference type="InterPro" id="IPR011990">
    <property type="entry name" value="TPR-like_helical_dom_sf"/>
</dbReference>
<dbReference type="InterPro" id="IPR056412">
    <property type="entry name" value="Ig_CycH"/>
</dbReference>
<organism evidence="9 10">
    <name type="scientific">Thalassotalea agarivorans</name>
    <name type="common">Thalassomonas agarivorans</name>
    <dbReference type="NCBI Taxonomy" id="349064"/>
    <lineage>
        <taxon>Bacteria</taxon>
        <taxon>Pseudomonadati</taxon>
        <taxon>Pseudomonadota</taxon>
        <taxon>Gammaproteobacteria</taxon>
        <taxon>Alteromonadales</taxon>
        <taxon>Colwelliaceae</taxon>
        <taxon>Thalassotalea</taxon>
    </lineage>
</organism>
<evidence type="ECO:0000313" key="10">
    <source>
        <dbReference type="Proteomes" id="UP000199308"/>
    </source>
</evidence>
<dbReference type="EMBL" id="FOHK01000001">
    <property type="protein sequence ID" value="SES62494.1"/>
    <property type="molecule type" value="Genomic_DNA"/>
</dbReference>
<feature type="repeat" description="TPR" evidence="5">
    <location>
        <begin position="167"/>
        <end position="200"/>
    </location>
</feature>
<gene>
    <name evidence="9" type="ORF">SAMN05660429_00022</name>
</gene>
<dbReference type="GO" id="GO:0030313">
    <property type="term" value="C:cell envelope"/>
    <property type="evidence" value="ECO:0007669"/>
    <property type="project" value="UniProtKB-SubCell"/>
</dbReference>
<comment type="subcellular location">
    <subcellularLocation>
        <location evidence="1">Cell envelope</location>
    </subcellularLocation>
</comment>
<keyword evidence="10" id="KW-1185">Reference proteome</keyword>
<name>A0A1H9Y1B3_THASX</name>
<keyword evidence="6" id="KW-1133">Transmembrane helix</keyword>
<keyword evidence="3" id="KW-0201">Cytochrome c-type biogenesis</keyword>